<reference evidence="2 3" key="1">
    <citation type="journal article" date="2023" name="Sci. Data">
        <title>Genome assembly of the Korean intertidal mud-creeper Batillaria attramentaria.</title>
        <authorList>
            <person name="Patra A.K."/>
            <person name="Ho P.T."/>
            <person name="Jun S."/>
            <person name="Lee S.J."/>
            <person name="Kim Y."/>
            <person name="Won Y.J."/>
        </authorList>
    </citation>
    <scope>NUCLEOTIDE SEQUENCE [LARGE SCALE GENOMIC DNA]</scope>
    <source>
        <strain evidence="2">Wonlab-2016</strain>
    </source>
</reference>
<feature type="compositionally biased region" description="Basic and acidic residues" evidence="1">
    <location>
        <begin position="1"/>
        <end position="20"/>
    </location>
</feature>
<proteinExistence type="predicted"/>
<protein>
    <submittedName>
        <fullName evidence="2">Uncharacterized protein</fullName>
    </submittedName>
</protein>
<evidence type="ECO:0000256" key="1">
    <source>
        <dbReference type="SAM" id="MobiDB-lite"/>
    </source>
</evidence>
<dbReference type="AlphaFoldDB" id="A0ABD0JDP0"/>
<dbReference type="Proteomes" id="UP001519460">
    <property type="component" value="Unassembled WGS sequence"/>
</dbReference>
<dbReference type="EMBL" id="JACVVK020000485">
    <property type="protein sequence ID" value="KAK7471645.1"/>
    <property type="molecule type" value="Genomic_DNA"/>
</dbReference>
<keyword evidence="3" id="KW-1185">Reference proteome</keyword>
<organism evidence="2 3">
    <name type="scientific">Batillaria attramentaria</name>
    <dbReference type="NCBI Taxonomy" id="370345"/>
    <lineage>
        <taxon>Eukaryota</taxon>
        <taxon>Metazoa</taxon>
        <taxon>Spiralia</taxon>
        <taxon>Lophotrochozoa</taxon>
        <taxon>Mollusca</taxon>
        <taxon>Gastropoda</taxon>
        <taxon>Caenogastropoda</taxon>
        <taxon>Sorbeoconcha</taxon>
        <taxon>Cerithioidea</taxon>
        <taxon>Batillariidae</taxon>
        <taxon>Batillaria</taxon>
    </lineage>
</organism>
<feature type="compositionally biased region" description="Polar residues" evidence="1">
    <location>
        <begin position="75"/>
        <end position="99"/>
    </location>
</feature>
<gene>
    <name evidence="2" type="ORF">BaRGS_00035742</name>
</gene>
<accession>A0ABD0JDP0</accession>
<feature type="region of interest" description="Disordered" evidence="1">
    <location>
        <begin position="1"/>
        <end position="29"/>
    </location>
</feature>
<evidence type="ECO:0000313" key="2">
    <source>
        <dbReference type="EMBL" id="KAK7471645.1"/>
    </source>
</evidence>
<sequence length="99" mass="10779">MTDTESRKTLKQLHRSEHSPKTVTQDKNAVNTRAASTCHMSYVPTRYVPCFTVGLLPHAHPPPSHPYGRKKGAFLQNTVTSSPPATPNNGPLADTTGSR</sequence>
<evidence type="ECO:0000313" key="3">
    <source>
        <dbReference type="Proteomes" id="UP001519460"/>
    </source>
</evidence>
<feature type="region of interest" description="Disordered" evidence="1">
    <location>
        <begin position="58"/>
        <end position="99"/>
    </location>
</feature>
<name>A0ABD0JDP0_9CAEN</name>
<comment type="caution">
    <text evidence="2">The sequence shown here is derived from an EMBL/GenBank/DDBJ whole genome shotgun (WGS) entry which is preliminary data.</text>
</comment>